<dbReference type="Proteomes" id="UP000321113">
    <property type="component" value="Unassembled WGS sequence"/>
</dbReference>
<evidence type="ECO:0000313" key="2">
    <source>
        <dbReference type="EMBL" id="GEM81336.1"/>
    </source>
</evidence>
<reference evidence="2 3" key="1">
    <citation type="submission" date="2019-07" db="EMBL/GenBank/DDBJ databases">
        <title>Whole genome shotgun sequence of Vibrio superstes NBRC 103154.</title>
        <authorList>
            <person name="Hosoyama A."/>
            <person name="Uohara A."/>
            <person name="Ohji S."/>
            <person name="Ichikawa N."/>
        </authorList>
    </citation>
    <scope>NUCLEOTIDE SEQUENCE [LARGE SCALE GENOMIC DNA]</scope>
    <source>
        <strain evidence="2 3">NBRC 103154</strain>
    </source>
</reference>
<evidence type="ECO:0000256" key="1">
    <source>
        <dbReference type="SAM" id="SignalP"/>
    </source>
</evidence>
<accession>A0A511QX70</accession>
<gene>
    <name evidence="2" type="ORF">VSU01S_35810</name>
</gene>
<keyword evidence="1" id="KW-0732">Signal</keyword>
<protein>
    <recommendedName>
        <fullName evidence="4">Lipoprotein</fullName>
    </recommendedName>
</protein>
<feature type="chain" id="PRO_5021798196" description="Lipoprotein" evidence="1">
    <location>
        <begin position="21"/>
        <end position="141"/>
    </location>
</feature>
<dbReference type="RefSeq" id="WP_119008245.1">
    <property type="nucleotide sequence ID" value="NZ_BJXK01000021.1"/>
</dbReference>
<dbReference type="EMBL" id="BJXK01000021">
    <property type="protein sequence ID" value="GEM81336.1"/>
    <property type="molecule type" value="Genomic_DNA"/>
</dbReference>
<evidence type="ECO:0000313" key="3">
    <source>
        <dbReference type="Proteomes" id="UP000321113"/>
    </source>
</evidence>
<organism evidence="2 3">
    <name type="scientific">Vibrio superstes NBRC 103154</name>
    <dbReference type="NCBI Taxonomy" id="1219062"/>
    <lineage>
        <taxon>Bacteria</taxon>
        <taxon>Pseudomonadati</taxon>
        <taxon>Pseudomonadota</taxon>
        <taxon>Gammaproteobacteria</taxon>
        <taxon>Vibrionales</taxon>
        <taxon>Vibrionaceae</taxon>
        <taxon>Vibrio</taxon>
    </lineage>
</organism>
<dbReference type="PROSITE" id="PS51257">
    <property type="entry name" value="PROKAR_LIPOPROTEIN"/>
    <property type="match status" value="1"/>
</dbReference>
<dbReference type="AlphaFoldDB" id="A0A511QX70"/>
<evidence type="ECO:0008006" key="4">
    <source>
        <dbReference type="Google" id="ProtNLM"/>
    </source>
</evidence>
<feature type="signal peptide" evidence="1">
    <location>
        <begin position="1"/>
        <end position="20"/>
    </location>
</feature>
<proteinExistence type="predicted"/>
<keyword evidence="3" id="KW-1185">Reference proteome</keyword>
<name>A0A511QX70_9VIBR</name>
<dbReference type="OrthoDB" id="5871133at2"/>
<comment type="caution">
    <text evidence="2">The sequence shown here is derived from an EMBL/GenBank/DDBJ whole genome shotgun (WGS) entry which is preliminary data.</text>
</comment>
<sequence>MKCLKIALLGLGVASLSACSQLHHVQLSDIDQTQGELTPVSIKVNEIGFDASETARIASDMASSEKDSENLQLVATVLALMNMGPSTGNPVYNDHYADQVMRQIDTQCPSHNLTGLTSVRESTSFGTVSGEVVRVDGYCIN</sequence>